<dbReference type="AlphaFoldDB" id="A0A1X9LUJ4"/>
<dbReference type="Pfam" id="PF01032">
    <property type="entry name" value="FecCD"/>
    <property type="match status" value="1"/>
</dbReference>
<dbReference type="EMBL" id="CP020715">
    <property type="protein sequence ID" value="ARJ05680.1"/>
    <property type="molecule type" value="Genomic_DNA"/>
</dbReference>
<comment type="subcellular location">
    <subcellularLocation>
        <location evidence="1">Cell membrane</location>
        <topology evidence="1">Multi-pass membrane protein</topology>
    </subcellularLocation>
</comment>
<dbReference type="GO" id="GO:0005886">
    <property type="term" value="C:plasma membrane"/>
    <property type="evidence" value="ECO:0007669"/>
    <property type="project" value="UniProtKB-SubCell"/>
</dbReference>
<keyword evidence="5 8" id="KW-0812">Transmembrane</keyword>
<reference evidence="9 10" key="1">
    <citation type="submission" date="2017-04" db="EMBL/GenBank/DDBJ databases">
        <authorList>
            <person name="Afonso C.L."/>
            <person name="Miller P.J."/>
            <person name="Scott M.A."/>
            <person name="Spackman E."/>
            <person name="Goraichik I."/>
            <person name="Dimitrov K.M."/>
            <person name="Suarez D.L."/>
            <person name="Swayne D.E."/>
        </authorList>
    </citation>
    <scope>NUCLEOTIDE SEQUENCE [LARGE SCALE GENOMIC DNA]</scope>
    <source>
        <strain evidence="10">XA(T)</strain>
    </source>
</reference>
<dbReference type="FunFam" id="1.10.3470.10:FF:000001">
    <property type="entry name" value="Vitamin B12 ABC transporter permease BtuC"/>
    <property type="match status" value="1"/>
</dbReference>
<keyword evidence="4" id="KW-1003">Cell membrane</keyword>
<evidence type="ECO:0000313" key="9">
    <source>
        <dbReference type="EMBL" id="ARJ05680.1"/>
    </source>
</evidence>
<proteinExistence type="inferred from homology"/>
<dbReference type="GO" id="GO:0033214">
    <property type="term" value="P:siderophore-iron import into cell"/>
    <property type="evidence" value="ECO:0007669"/>
    <property type="project" value="TreeGrafter"/>
</dbReference>
<evidence type="ECO:0000313" key="10">
    <source>
        <dbReference type="Proteomes" id="UP000192775"/>
    </source>
</evidence>
<feature type="transmembrane region" description="Helical" evidence="8">
    <location>
        <begin position="168"/>
        <end position="188"/>
    </location>
</feature>
<feature type="transmembrane region" description="Helical" evidence="8">
    <location>
        <begin position="25"/>
        <end position="46"/>
    </location>
</feature>
<dbReference type="STRING" id="1619308.B5808_10940"/>
<dbReference type="SUPFAM" id="SSF81345">
    <property type="entry name" value="ABC transporter involved in vitamin B12 uptake, BtuC"/>
    <property type="match status" value="1"/>
</dbReference>
<feature type="transmembrane region" description="Helical" evidence="8">
    <location>
        <begin position="209"/>
        <end position="230"/>
    </location>
</feature>
<evidence type="ECO:0000256" key="3">
    <source>
        <dbReference type="ARBA" id="ARBA00022448"/>
    </source>
</evidence>
<protein>
    <submittedName>
        <fullName evidence="9">Iron ABC transporter permease</fullName>
    </submittedName>
</protein>
<dbReference type="InterPro" id="IPR000522">
    <property type="entry name" value="ABC_transptr_permease_BtuC"/>
</dbReference>
<feature type="transmembrane region" description="Helical" evidence="8">
    <location>
        <begin position="257"/>
        <end position="285"/>
    </location>
</feature>
<evidence type="ECO:0000256" key="1">
    <source>
        <dbReference type="ARBA" id="ARBA00004651"/>
    </source>
</evidence>
<evidence type="ECO:0000256" key="6">
    <source>
        <dbReference type="ARBA" id="ARBA00022989"/>
    </source>
</evidence>
<dbReference type="InterPro" id="IPR037294">
    <property type="entry name" value="ABC_BtuC-like"/>
</dbReference>
<gene>
    <name evidence="9" type="ORF">B5808_10940</name>
</gene>
<evidence type="ECO:0000256" key="5">
    <source>
        <dbReference type="ARBA" id="ARBA00022692"/>
    </source>
</evidence>
<name>A0A1X9LUJ4_9MICO</name>
<dbReference type="KEGG" id="cphy:B5808_10940"/>
<dbReference type="RefSeq" id="WP_085019818.1">
    <property type="nucleotide sequence ID" value="NZ_BMHD01000001.1"/>
</dbReference>
<organism evidence="9 10">
    <name type="scientific">Cnuibacter physcomitrellae</name>
    <dbReference type="NCBI Taxonomy" id="1619308"/>
    <lineage>
        <taxon>Bacteria</taxon>
        <taxon>Bacillati</taxon>
        <taxon>Actinomycetota</taxon>
        <taxon>Actinomycetes</taxon>
        <taxon>Micrococcales</taxon>
        <taxon>Microbacteriaceae</taxon>
        <taxon>Cnuibacter</taxon>
    </lineage>
</organism>
<dbReference type="Gene3D" id="1.10.3470.10">
    <property type="entry name" value="ABC transporter involved in vitamin B12 uptake, BtuC"/>
    <property type="match status" value="1"/>
</dbReference>
<dbReference type="PANTHER" id="PTHR30472">
    <property type="entry name" value="FERRIC ENTEROBACTIN TRANSPORT SYSTEM PERMEASE PROTEIN"/>
    <property type="match status" value="1"/>
</dbReference>
<evidence type="ECO:0000256" key="8">
    <source>
        <dbReference type="SAM" id="Phobius"/>
    </source>
</evidence>
<evidence type="ECO:0000256" key="7">
    <source>
        <dbReference type="ARBA" id="ARBA00023136"/>
    </source>
</evidence>
<keyword evidence="6 8" id="KW-1133">Transmembrane helix</keyword>
<sequence>MTETAIDAPTRVLRRSTTRPSGRRVLIAVTICVVALAVAVALGLAIGTRTVDLGSVVRAIVSPDLSDNDQVVIRDIRVPRTLTGLLVGLALGAAGTLMQGITRNPIADPGLFGLNAGAAFAAVIGVVAFGATSSSQFIWFAFAGAAAAAALTYGVSSVGREGATPVKLALAGAAVTVIFTSLTTVLLLNRIVALAQIRSWQVGTLSGRGWDGLVVVAPIVLVAVVVAMFLGRTLNLLAMGDDVATGLGQNVAVARGVSAAVIVVLAASATSLAGPLAFLGLIAPWAARRLVGIDYRWILPLSAVFGAVIVILADVLGRVVVMPAEVEVGVVLAVLGAPLLIAIVRRSKLLAL</sequence>
<keyword evidence="7 8" id="KW-0472">Membrane</keyword>
<feature type="transmembrane region" description="Helical" evidence="8">
    <location>
        <begin position="297"/>
        <end position="320"/>
    </location>
</feature>
<dbReference type="GO" id="GO:0022857">
    <property type="term" value="F:transmembrane transporter activity"/>
    <property type="evidence" value="ECO:0007669"/>
    <property type="project" value="InterPro"/>
</dbReference>
<comment type="similarity">
    <text evidence="2">Belongs to the binding-protein-dependent transport system permease family. FecCD subfamily.</text>
</comment>
<accession>A0A1X9LUJ4</accession>
<keyword evidence="10" id="KW-1185">Reference proteome</keyword>
<dbReference type="CDD" id="cd06550">
    <property type="entry name" value="TM_ABC_iron-siderophores_like"/>
    <property type="match status" value="1"/>
</dbReference>
<feature type="transmembrane region" description="Helical" evidence="8">
    <location>
        <begin position="137"/>
        <end position="156"/>
    </location>
</feature>
<dbReference type="Proteomes" id="UP000192775">
    <property type="component" value="Chromosome"/>
</dbReference>
<evidence type="ECO:0000256" key="2">
    <source>
        <dbReference type="ARBA" id="ARBA00007935"/>
    </source>
</evidence>
<feature type="transmembrane region" description="Helical" evidence="8">
    <location>
        <begin position="326"/>
        <end position="344"/>
    </location>
</feature>
<dbReference type="PANTHER" id="PTHR30472:SF1">
    <property type="entry name" value="FE(3+) DICITRATE TRANSPORT SYSTEM PERMEASE PROTEIN FECC-RELATED"/>
    <property type="match status" value="1"/>
</dbReference>
<evidence type="ECO:0000256" key="4">
    <source>
        <dbReference type="ARBA" id="ARBA00022475"/>
    </source>
</evidence>
<keyword evidence="3" id="KW-0813">Transport</keyword>
<feature type="transmembrane region" description="Helical" evidence="8">
    <location>
        <begin position="112"/>
        <end position="130"/>
    </location>
</feature>
<feature type="transmembrane region" description="Helical" evidence="8">
    <location>
        <begin position="82"/>
        <end position="100"/>
    </location>
</feature>